<reference evidence="2 3" key="1">
    <citation type="submission" date="2018-07" db="EMBL/GenBank/DDBJ databases">
        <title>High-quality-draft genome sequence of Gaiella occulta.</title>
        <authorList>
            <person name="Severino R."/>
            <person name="Froufe H.J.C."/>
            <person name="Rainey F.A."/>
            <person name="Barroso C."/>
            <person name="Albuquerque L."/>
            <person name="Lobo-Da-Cunha A."/>
            <person name="Da Costa M.S."/>
            <person name="Egas C."/>
        </authorList>
    </citation>
    <scope>NUCLEOTIDE SEQUENCE [LARGE SCALE GENOMIC DNA]</scope>
    <source>
        <strain evidence="2 3">F2-233</strain>
    </source>
</reference>
<dbReference type="Gene3D" id="3.20.20.30">
    <property type="entry name" value="Luciferase-like domain"/>
    <property type="match status" value="1"/>
</dbReference>
<gene>
    <name evidence="2" type="ORF">Gocc_2014</name>
</gene>
<dbReference type="RefSeq" id="WP_220150561.1">
    <property type="nucleotide sequence ID" value="NZ_QQZY01000004.1"/>
</dbReference>
<accession>A0A7M2YY91</accession>
<proteinExistence type="predicted"/>
<evidence type="ECO:0000313" key="3">
    <source>
        <dbReference type="Proteomes" id="UP000254134"/>
    </source>
</evidence>
<dbReference type="AlphaFoldDB" id="A0A7M2YY91"/>
<dbReference type="SUPFAM" id="SSF51679">
    <property type="entry name" value="Bacterial luciferase-like"/>
    <property type="match status" value="1"/>
</dbReference>
<keyword evidence="3" id="KW-1185">Reference proteome</keyword>
<dbReference type="Pfam" id="PF00296">
    <property type="entry name" value="Bac_luciferase"/>
    <property type="match status" value="1"/>
</dbReference>
<reference evidence="3" key="2">
    <citation type="journal article" date="2019" name="MicrobiologyOpen">
        <title>High-quality draft genome sequence of Gaiella occulta isolated from a 150 meter deep mineral water borehole and comparison with the genome sequences of other deep-branching lineages of the phylum Actinobacteria.</title>
        <authorList>
            <person name="Severino R."/>
            <person name="Froufe H.J.C."/>
            <person name="Barroso C."/>
            <person name="Albuquerque L."/>
            <person name="Lobo-da-Cunha A."/>
            <person name="da Costa M.S."/>
            <person name="Egas C."/>
        </authorList>
    </citation>
    <scope>NUCLEOTIDE SEQUENCE [LARGE SCALE GENOMIC DNA]</scope>
    <source>
        <strain evidence="3">F2-233</strain>
    </source>
</reference>
<dbReference type="InterPro" id="IPR036661">
    <property type="entry name" value="Luciferase-like_sf"/>
</dbReference>
<dbReference type="GO" id="GO:0016705">
    <property type="term" value="F:oxidoreductase activity, acting on paired donors, with incorporation or reduction of molecular oxygen"/>
    <property type="evidence" value="ECO:0007669"/>
    <property type="project" value="InterPro"/>
</dbReference>
<feature type="domain" description="Luciferase-like" evidence="1">
    <location>
        <begin position="15"/>
        <end position="305"/>
    </location>
</feature>
<dbReference type="Proteomes" id="UP000254134">
    <property type="component" value="Unassembled WGS sequence"/>
</dbReference>
<keyword evidence="2" id="KW-0503">Monooxygenase</keyword>
<evidence type="ECO:0000313" key="2">
    <source>
        <dbReference type="EMBL" id="RDI74438.1"/>
    </source>
</evidence>
<dbReference type="PANTHER" id="PTHR43244">
    <property type="match status" value="1"/>
</dbReference>
<dbReference type="GO" id="GO:0004497">
    <property type="term" value="F:monooxygenase activity"/>
    <property type="evidence" value="ECO:0007669"/>
    <property type="project" value="UniProtKB-KW"/>
</dbReference>
<keyword evidence="2" id="KW-0560">Oxidoreductase</keyword>
<comment type="caution">
    <text evidence="2">The sequence shown here is derived from an EMBL/GenBank/DDBJ whole genome shotgun (WGS) entry which is preliminary data.</text>
</comment>
<name>A0A7M2YY91_9ACTN</name>
<protein>
    <submittedName>
        <fullName evidence="2">Luciferase-like monooxygenase</fullName>
    </submittedName>
</protein>
<dbReference type="InterPro" id="IPR011251">
    <property type="entry name" value="Luciferase-like_dom"/>
</dbReference>
<dbReference type="InterPro" id="IPR050564">
    <property type="entry name" value="F420-G6PD/mer"/>
</dbReference>
<dbReference type="EMBL" id="QQZY01000004">
    <property type="protein sequence ID" value="RDI74438.1"/>
    <property type="molecule type" value="Genomic_DNA"/>
</dbReference>
<sequence length="343" mass="36793">MTSDRLRFGLMTLPRSLEETRTIARETDAAGWDWLGIADSPVVYDDSYLHQAEALRTTSRLRVGPLVSHVVVRHPLVVGNLLATLADFGGGRTIGTLATGNSAARGLGLAPATVDELRQAVAAIRGYWAGEGGSFRTSTIPASGRVRTGCPLILAADGPRAAELAGEVGDGMLYGGTLDPSVLDRRVAAGKRRAGQTFWAAPAVSLANTVDGVLADMGEMLVAQANRALRGTDLTERGVPARLQREVEELWRRYDYAFHADSSRSGNAALMSEELASYLVEHFVLWGDLDAWRRRLGDLRARGCDGVLFILGQATQTDVVRSVTARLQELGELPTVARVAETA</sequence>
<organism evidence="2 3">
    <name type="scientific">Gaiella occulta</name>
    <dbReference type="NCBI Taxonomy" id="1002870"/>
    <lineage>
        <taxon>Bacteria</taxon>
        <taxon>Bacillati</taxon>
        <taxon>Actinomycetota</taxon>
        <taxon>Thermoleophilia</taxon>
        <taxon>Gaiellales</taxon>
        <taxon>Gaiellaceae</taxon>
        <taxon>Gaiella</taxon>
    </lineage>
</organism>
<evidence type="ECO:0000259" key="1">
    <source>
        <dbReference type="Pfam" id="PF00296"/>
    </source>
</evidence>
<dbReference type="PANTHER" id="PTHR43244:SF2">
    <property type="entry name" value="CONSERVED HYPOTHETICAL ALANINE AND PROLINE-RICH PROTEIN"/>
    <property type="match status" value="1"/>
</dbReference>